<dbReference type="Gene3D" id="3.80.10.10">
    <property type="entry name" value="Ribonuclease Inhibitor"/>
    <property type="match status" value="1"/>
</dbReference>
<evidence type="ECO:0008006" key="3">
    <source>
        <dbReference type="Google" id="ProtNLM"/>
    </source>
</evidence>
<dbReference type="STRING" id="39966.A0A369JT30"/>
<dbReference type="InParanoid" id="A0A369JT30"/>
<gene>
    <name evidence="1" type="ORF">Hypma_011132</name>
</gene>
<dbReference type="AlphaFoldDB" id="A0A369JT30"/>
<keyword evidence="2" id="KW-1185">Reference proteome</keyword>
<dbReference type="Proteomes" id="UP000076154">
    <property type="component" value="Unassembled WGS sequence"/>
</dbReference>
<evidence type="ECO:0000313" key="1">
    <source>
        <dbReference type="EMBL" id="RDB21896.1"/>
    </source>
</evidence>
<organism evidence="1 2">
    <name type="scientific">Hypsizygus marmoreus</name>
    <name type="common">White beech mushroom</name>
    <name type="synonym">Agaricus marmoreus</name>
    <dbReference type="NCBI Taxonomy" id="39966"/>
    <lineage>
        <taxon>Eukaryota</taxon>
        <taxon>Fungi</taxon>
        <taxon>Dikarya</taxon>
        <taxon>Basidiomycota</taxon>
        <taxon>Agaricomycotina</taxon>
        <taxon>Agaricomycetes</taxon>
        <taxon>Agaricomycetidae</taxon>
        <taxon>Agaricales</taxon>
        <taxon>Tricholomatineae</taxon>
        <taxon>Lyophyllaceae</taxon>
        <taxon>Hypsizygus</taxon>
    </lineage>
</organism>
<dbReference type="SUPFAM" id="SSF52047">
    <property type="entry name" value="RNI-like"/>
    <property type="match status" value="1"/>
</dbReference>
<comment type="caution">
    <text evidence="1">The sequence shown here is derived from an EMBL/GenBank/DDBJ whole genome shotgun (WGS) entry which is preliminary data.</text>
</comment>
<accession>A0A369JT30</accession>
<name>A0A369JT30_HYPMA</name>
<dbReference type="InterPro" id="IPR032675">
    <property type="entry name" value="LRR_dom_sf"/>
</dbReference>
<reference evidence="1" key="1">
    <citation type="submission" date="2018-04" db="EMBL/GenBank/DDBJ databases">
        <title>Whole genome sequencing of Hypsizygus marmoreus.</title>
        <authorList>
            <person name="Choi I.-G."/>
            <person name="Min B."/>
            <person name="Kim J.-G."/>
            <person name="Kim S."/>
            <person name="Oh Y.-L."/>
            <person name="Kong W.-S."/>
            <person name="Park H."/>
            <person name="Jeong J."/>
            <person name="Song E.-S."/>
        </authorList>
    </citation>
    <scope>NUCLEOTIDE SEQUENCE [LARGE SCALE GENOMIC DNA]</scope>
    <source>
        <strain evidence="1">51987-8</strain>
    </source>
</reference>
<dbReference type="EMBL" id="LUEZ02000053">
    <property type="protein sequence ID" value="RDB21896.1"/>
    <property type="molecule type" value="Genomic_DNA"/>
</dbReference>
<dbReference type="OrthoDB" id="3543113at2759"/>
<proteinExistence type="predicted"/>
<evidence type="ECO:0000313" key="2">
    <source>
        <dbReference type="Proteomes" id="UP000076154"/>
    </source>
</evidence>
<sequence>MSDSARQRVLALPELVESILSSVQDRKDLVSALTTNKQLFFVGRKVHWRALEGESDFKMLLRLLAPLQEQHETDSLVRFVRHPMPKAWEQFDGYADLIHSITLPDLHEFKAICTTIAQTRPLDSVLLRNLYYLRFSAYDVDDDLVHYVQFMVPSVIKLDFKLTGRDSFELHSSMRFFFSCISSRLNHLRSLSISLATIKSHPVSFISLLAHTLEGLKSLECVVLPPCVVVGKVITSLSHHPHLVEINPAHGSLAPVEAYSIASCFRSSPELRNLAFPSLDALSFCASPQIAHALLMNPHFPANQMSRIHVQTFSQKHRRGEPDPVEPLIQAIASNCTNIQDVTITEIRRPNPRIDLVLSYRSIHAILRCTSITSLKIEFRGCLPWTVQDVNVLASSLPAATTLLLNEAPSHPVEPALRIETALSAFSCHCPKLRQLGFYFDARSKPHFSDDQYSEDLHIPRFQSLVTLHVGLSLITSSSQNIVDVAALLIVVLPRGCKMRWTRQAASGFVVDTDDVDTDDESSVLSMEENNCAWQRVDQLRDLHGRLPSLQ</sequence>
<protein>
    <recommendedName>
        <fullName evidence="3">F-box domain-containing protein</fullName>
    </recommendedName>
</protein>